<evidence type="ECO:0000313" key="2">
    <source>
        <dbReference type="Proteomes" id="UP000193689"/>
    </source>
</evidence>
<evidence type="ECO:0000313" key="1">
    <source>
        <dbReference type="EMBL" id="ORY71691.1"/>
    </source>
</evidence>
<comment type="caution">
    <text evidence="1">The sequence shown here is derived from an EMBL/GenBank/DDBJ whole genome shotgun (WGS) entry which is preliminary data.</text>
</comment>
<dbReference type="RefSeq" id="XP_040721283.1">
    <property type="nucleotide sequence ID" value="XM_040857872.1"/>
</dbReference>
<dbReference type="Proteomes" id="UP000193689">
    <property type="component" value="Unassembled WGS sequence"/>
</dbReference>
<keyword evidence="2" id="KW-1185">Reference proteome</keyword>
<organism evidence="1 2">
    <name type="scientific">Pseudomassariella vexata</name>
    <dbReference type="NCBI Taxonomy" id="1141098"/>
    <lineage>
        <taxon>Eukaryota</taxon>
        <taxon>Fungi</taxon>
        <taxon>Dikarya</taxon>
        <taxon>Ascomycota</taxon>
        <taxon>Pezizomycotina</taxon>
        <taxon>Sordariomycetes</taxon>
        <taxon>Xylariomycetidae</taxon>
        <taxon>Amphisphaeriales</taxon>
        <taxon>Pseudomassariaceae</taxon>
        <taxon>Pseudomassariella</taxon>
    </lineage>
</organism>
<accession>A0A1Y2EJG7</accession>
<reference evidence="1 2" key="1">
    <citation type="submission" date="2016-07" db="EMBL/GenBank/DDBJ databases">
        <title>Pervasive Adenine N6-methylation of Active Genes in Fungi.</title>
        <authorList>
            <consortium name="DOE Joint Genome Institute"/>
            <person name="Mondo S.J."/>
            <person name="Dannebaum R.O."/>
            <person name="Kuo R.C."/>
            <person name="Labutti K."/>
            <person name="Haridas S."/>
            <person name="Kuo A."/>
            <person name="Salamov A."/>
            <person name="Ahrendt S.R."/>
            <person name="Lipzen A."/>
            <person name="Sullivan W."/>
            <person name="Andreopoulos W.B."/>
            <person name="Clum A."/>
            <person name="Lindquist E."/>
            <person name="Daum C."/>
            <person name="Ramamoorthy G.K."/>
            <person name="Gryganskyi A."/>
            <person name="Culley D."/>
            <person name="Magnuson J.K."/>
            <person name="James T.Y."/>
            <person name="O'Malley M.A."/>
            <person name="Stajich J.E."/>
            <person name="Spatafora J.W."/>
            <person name="Visel A."/>
            <person name="Grigoriev I.V."/>
        </authorList>
    </citation>
    <scope>NUCLEOTIDE SEQUENCE [LARGE SCALE GENOMIC DNA]</scope>
    <source>
        <strain evidence="1 2">CBS 129021</strain>
    </source>
</reference>
<sequence length="172" mass="18742">MPIILRMDGCNPFDALYLWAAGCKISDPATLELASTTYGYGVFGDIPALAESPARYRQEHSTGPLDGVTSHNNALYSTSKFSNTRATTVRGWTAVKFPSACLMPTFPFRFRRCRRTSAIASALDCESVAALIQIQSQAAIIGFQPSSRRAFAVACLPEGLKECLPLTVTQRR</sequence>
<dbReference type="GeneID" id="63774084"/>
<proteinExistence type="predicted"/>
<gene>
    <name evidence="1" type="ORF">BCR38DRAFT_404745</name>
</gene>
<dbReference type="AlphaFoldDB" id="A0A1Y2EJG7"/>
<dbReference type="InParanoid" id="A0A1Y2EJG7"/>
<dbReference type="EMBL" id="MCFJ01000001">
    <property type="protein sequence ID" value="ORY71691.1"/>
    <property type="molecule type" value="Genomic_DNA"/>
</dbReference>
<name>A0A1Y2EJG7_9PEZI</name>
<protein>
    <submittedName>
        <fullName evidence="1">Uncharacterized protein</fullName>
    </submittedName>
</protein>